<protein>
    <recommendedName>
        <fullName evidence="2">Altered inheritance of mitochondria protein 6</fullName>
    </recommendedName>
</protein>
<accession>A0A317WSG1</accession>
<dbReference type="RefSeq" id="XP_025402182.1">
    <property type="nucleotide sequence ID" value="XM_025542508.1"/>
</dbReference>
<dbReference type="InterPro" id="IPR017946">
    <property type="entry name" value="PLC-like_Pdiesterase_TIM-brl"/>
</dbReference>
<dbReference type="SUPFAM" id="SSF51695">
    <property type="entry name" value="PLC-like phosphodiesterases"/>
    <property type="match status" value="1"/>
</dbReference>
<comment type="caution">
    <text evidence="3">The sequence shown here is derived from an EMBL/GenBank/DDBJ whole genome shotgun (WGS) entry which is preliminary data.</text>
</comment>
<sequence length="275" mass="31431">MNNDLYVGHTVAALTPQRTLRDLYINPLLRILDQQNPITDFHPRLDQPRQGVFDTDPSQSLVLLIDFKTDGQEAWDHVSAQLSPLRENGYLTYFNGTDLIPGPITIVGTGNTPFNRVIANTTYRDIFFDAPLDKLADSDDPLRSDRLTPVQNTVAYRSPENVGQGLSGLSDADIRADTFDWTNSYFASVSFKKTIGRPWGFRLTELQVKKIRAQIRAAHRRGLKVRYWGVPAWPRSLRNHLWSILVREGVDLLNVDDLKSATRQDWRPKISDWWS</sequence>
<dbReference type="InterPro" id="IPR051236">
    <property type="entry name" value="HAT_RTT109-like"/>
</dbReference>
<organism evidence="3 4">
    <name type="scientific">Aspergillus heteromorphus CBS 117.55</name>
    <dbReference type="NCBI Taxonomy" id="1448321"/>
    <lineage>
        <taxon>Eukaryota</taxon>
        <taxon>Fungi</taxon>
        <taxon>Dikarya</taxon>
        <taxon>Ascomycota</taxon>
        <taxon>Pezizomycotina</taxon>
        <taxon>Eurotiomycetes</taxon>
        <taxon>Eurotiomycetidae</taxon>
        <taxon>Eurotiales</taxon>
        <taxon>Aspergillaceae</taxon>
        <taxon>Aspergillus</taxon>
        <taxon>Aspergillus subgen. Circumdati</taxon>
    </lineage>
</organism>
<keyword evidence="4" id="KW-1185">Reference proteome</keyword>
<proteinExistence type="inferred from homology"/>
<name>A0A317WSG1_9EURO</name>
<dbReference type="PANTHER" id="PTHR31571:SF1">
    <property type="entry name" value="ALTERED INHERITANCE OF MITOCHONDRIA PROTEIN 6"/>
    <property type="match status" value="1"/>
</dbReference>
<evidence type="ECO:0000256" key="2">
    <source>
        <dbReference type="ARBA" id="ARBA00014286"/>
    </source>
</evidence>
<dbReference type="Proteomes" id="UP000247233">
    <property type="component" value="Unassembled WGS sequence"/>
</dbReference>
<dbReference type="GeneID" id="37064745"/>
<dbReference type="OrthoDB" id="4153866at2759"/>
<evidence type="ECO:0000313" key="4">
    <source>
        <dbReference type="Proteomes" id="UP000247233"/>
    </source>
</evidence>
<dbReference type="GO" id="GO:0008081">
    <property type="term" value="F:phosphoric diester hydrolase activity"/>
    <property type="evidence" value="ECO:0007669"/>
    <property type="project" value="InterPro"/>
</dbReference>
<gene>
    <name evidence="3" type="ORF">BO70DRAFT_359299</name>
</gene>
<dbReference type="PANTHER" id="PTHR31571">
    <property type="entry name" value="ALTERED INHERITANCE OF MITOCHONDRIA PROTEIN 6"/>
    <property type="match status" value="1"/>
</dbReference>
<dbReference type="AlphaFoldDB" id="A0A317WSG1"/>
<dbReference type="VEuPathDB" id="FungiDB:BO70DRAFT_359299"/>
<reference evidence="3 4" key="1">
    <citation type="submission" date="2016-12" db="EMBL/GenBank/DDBJ databases">
        <title>The genomes of Aspergillus section Nigri reveals drivers in fungal speciation.</title>
        <authorList>
            <consortium name="DOE Joint Genome Institute"/>
            <person name="Vesth T.C."/>
            <person name="Nybo J."/>
            <person name="Theobald S."/>
            <person name="Brandl J."/>
            <person name="Frisvad J.C."/>
            <person name="Nielsen K.F."/>
            <person name="Lyhne E.K."/>
            <person name="Kogle M.E."/>
            <person name="Kuo A."/>
            <person name="Riley R."/>
            <person name="Clum A."/>
            <person name="Nolan M."/>
            <person name="Lipzen A."/>
            <person name="Salamov A."/>
            <person name="Henrissat B."/>
            <person name="Wiebenga A."/>
            <person name="De Vries R.P."/>
            <person name="Grigoriev I.V."/>
            <person name="Mortensen U.H."/>
            <person name="Andersen M.R."/>
            <person name="Baker S.E."/>
        </authorList>
    </citation>
    <scope>NUCLEOTIDE SEQUENCE [LARGE SCALE GENOMIC DNA]</scope>
    <source>
        <strain evidence="3 4">CBS 117.55</strain>
    </source>
</reference>
<comment type="similarity">
    <text evidence="1">Belongs to the AIM6 family.</text>
</comment>
<dbReference type="EMBL" id="MSFL01000004">
    <property type="protein sequence ID" value="PWY88995.1"/>
    <property type="molecule type" value="Genomic_DNA"/>
</dbReference>
<dbReference type="STRING" id="1448321.A0A317WSG1"/>
<evidence type="ECO:0000256" key="1">
    <source>
        <dbReference type="ARBA" id="ARBA00008858"/>
    </source>
</evidence>
<evidence type="ECO:0000313" key="3">
    <source>
        <dbReference type="EMBL" id="PWY88995.1"/>
    </source>
</evidence>
<dbReference type="GO" id="GO:0006629">
    <property type="term" value="P:lipid metabolic process"/>
    <property type="evidence" value="ECO:0007669"/>
    <property type="project" value="InterPro"/>
</dbReference>